<keyword evidence="2" id="KW-1185">Reference proteome</keyword>
<evidence type="ECO:0000313" key="1">
    <source>
        <dbReference type="EMBL" id="PUU72695.1"/>
    </source>
</evidence>
<evidence type="ECO:0000313" key="2">
    <source>
        <dbReference type="Proteomes" id="UP000244722"/>
    </source>
</evidence>
<sequence length="86" mass="9314">MATRIRCAFLSVRGWNVLSIGFMTDHSRVSCVHLLLLLFRMVGGAVKDMALCFSGEFCGGGSVGVLSHCDIFFARGNRGVWARMGG</sequence>
<organism evidence="1 2">
    <name type="scientific">Tuber borchii</name>
    <name type="common">White truffle</name>
    <dbReference type="NCBI Taxonomy" id="42251"/>
    <lineage>
        <taxon>Eukaryota</taxon>
        <taxon>Fungi</taxon>
        <taxon>Dikarya</taxon>
        <taxon>Ascomycota</taxon>
        <taxon>Pezizomycotina</taxon>
        <taxon>Pezizomycetes</taxon>
        <taxon>Pezizales</taxon>
        <taxon>Tuberaceae</taxon>
        <taxon>Tuber</taxon>
    </lineage>
</organism>
<dbReference type="AlphaFoldDB" id="A0A2T6ZB31"/>
<dbReference type="Proteomes" id="UP000244722">
    <property type="component" value="Unassembled WGS sequence"/>
</dbReference>
<protein>
    <submittedName>
        <fullName evidence="1">Uncharacterized protein</fullName>
    </submittedName>
</protein>
<dbReference type="EMBL" id="NESQ01000480">
    <property type="protein sequence ID" value="PUU72695.1"/>
    <property type="molecule type" value="Genomic_DNA"/>
</dbReference>
<gene>
    <name evidence="1" type="ORF">B9Z19DRAFT_1096738</name>
</gene>
<accession>A0A2T6ZB31</accession>
<proteinExistence type="predicted"/>
<name>A0A2T6ZB31_TUBBO</name>
<reference evidence="1 2" key="1">
    <citation type="submission" date="2017-04" db="EMBL/GenBank/DDBJ databases">
        <title>Draft genome sequence of Tuber borchii Vittad., a whitish edible truffle.</title>
        <authorList>
            <consortium name="DOE Joint Genome Institute"/>
            <person name="Murat C."/>
            <person name="Kuo A."/>
            <person name="Barry K.W."/>
            <person name="Clum A."/>
            <person name="Dockter R.B."/>
            <person name="Fauchery L."/>
            <person name="Iotti M."/>
            <person name="Kohler A."/>
            <person name="Labutti K."/>
            <person name="Lindquist E.A."/>
            <person name="Lipzen A."/>
            <person name="Ohm R.A."/>
            <person name="Wang M."/>
            <person name="Grigoriev I.V."/>
            <person name="Zambonelli A."/>
            <person name="Martin F.M."/>
        </authorList>
    </citation>
    <scope>NUCLEOTIDE SEQUENCE [LARGE SCALE GENOMIC DNA]</scope>
    <source>
        <strain evidence="1 2">Tbo3840</strain>
    </source>
</reference>
<comment type="caution">
    <text evidence="1">The sequence shown here is derived from an EMBL/GenBank/DDBJ whole genome shotgun (WGS) entry which is preliminary data.</text>
</comment>